<dbReference type="RefSeq" id="WP_265999647.1">
    <property type="nucleotide sequence ID" value="NZ_JAPJDN010000028.1"/>
</dbReference>
<sequence>MTLEVVPEGLAAASAAVDALSARLAATHAAAAPLIAAVVPPAGDAVSLNAALTCGAKGSAHTAAAAEGVLELARAGMGVAQSGASYAAGDLQGAATYGRQGVC</sequence>
<dbReference type="InterPro" id="IPR038332">
    <property type="entry name" value="PPE_sf"/>
</dbReference>
<evidence type="ECO:0000259" key="1">
    <source>
        <dbReference type="Pfam" id="PF00934"/>
    </source>
</evidence>
<gene>
    <name evidence="2" type="ORF">ORI27_24405</name>
</gene>
<name>A0ABT3SJY0_9MYCO</name>
<dbReference type="Pfam" id="PF00934">
    <property type="entry name" value="PE"/>
    <property type="match status" value="1"/>
</dbReference>
<proteinExistence type="predicted"/>
<protein>
    <submittedName>
        <fullName evidence="2">PE domain-containing protein</fullName>
    </submittedName>
</protein>
<evidence type="ECO:0000313" key="2">
    <source>
        <dbReference type="EMBL" id="MCX2939843.1"/>
    </source>
</evidence>
<dbReference type="Gene3D" id="1.10.287.850">
    <property type="entry name" value="HP0062-like domain"/>
    <property type="match status" value="1"/>
</dbReference>
<organism evidence="2 3">
    <name type="scientific">Mycobacterium pinniadriaticum</name>
    <dbReference type="NCBI Taxonomy" id="2994102"/>
    <lineage>
        <taxon>Bacteria</taxon>
        <taxon>Bacillati</taxon>
        <taxon>Actinomycetota</taxon>
        <taxon>Actinomycetes</taxon>
        <taxon>Mycobacteriales</taxon>
        <taxon>Mycobacteriaceae</taxon>
        <taxon>Mycobacterium</taxon>
    </lineage>
</organism>
<feature type="domain" description="PE" evidence="1">
    <location>
        <begin position="3"/>
        <end position="90"/>
    </location>
</feature>
<dbReference type="Proteomes" id="UP001300745">
    <property type="component" value="Unassembled WGS sequence"/>
</dbReference>
<accession>A0ABT3SJY0</accession>
<evidence type="ECO:0000313" key="3">
    <source>
        <dbReference type="Proteomes" id="UP001300745"/>
    </source>
</evidence>
<keyword evidence="3" id="KW-1185">Reference proteome</keyword>
<reference evidence="2 3" key="1">
    <citation type="submission" date="2022-11" db="EMBL/GenBank/DDBJ databases">
        <title>Mycobacterium sp. nov.</title>
        <authorList>
            <person name="Papic B."/>
            <person name="Spicic S."/>
            <person name="Duvnjak S."/>
        </authorList>
    </citation>
    <scope>NUCLEOTIDE SEQUENCE [LARGE SCALE GENOMIC DNA]</scope>
    <source>
        <strain evidence="2 3">CVI_P4</strain>
    </source>
</reference>
<dbReference type="SUPFAM" id="SSF140459">
    <property type="entry name" value="PE/PPE dimer-like"/>
    <property type="match status" value="1"/>
</dbReference>
<dbReference type="EMBL" id="JAPJDO010000028">
    <property type="protein sequence ID" value="MCX2939843.1"/>
    <property type="molecule type" value="Genomic_DNA"/>
</dbReference>
<dbReference type="InterPro" id="IPR000084">
    <property type="entry name" value="PE-PGRS_N"/>
</dbReference>
<comment type="caution">
    <text evidence="2">The sequence shown here is derived from an EMBL/GenBank/DDBJ whole genome shotgun (WGS) entry which is preliminary data.</text>
</comment>